<name>A0ABR3JWD0_9AGAR</name>
<feature type="region of interest" description="Disordered" evidence="1">
    <location>
        <begin position="213"/>
        <end position="257"/>
    </location>
</feature>
<evidence type="ECO:0000313" key="4">
    <source>
        <dbReference type="Proteomes" id="UP001556367"/>
    </source>
</evidence>
<comment type="caution">
    <text evidence="3">The sequence shown here is derived from an EMBL/GenBank/DDBJ whole genome shotgun (WGS) entry which is preliminary data.</text>
</comment>
<evidence type="ECO:0000256" key="1">
    <source>
        <dbReference type="SAM" id="MobiDB-lite"/>
    </source>
</evidence>
<dbReference type="PANTHER" id="PTHR34826:SF2">
    <property type="entry name" value="UPF0590 PROTEIN C409.17C"/>
    <property type="match status" value="1"/>
</dbReference>
<dbReference type="PANTHER" id="PTHR34826">
    <property type="entry name" value="UPF0590 PROTEIN C409.17C"/>
    <property type="match status" value="1"/>
</dbReference>
<evidence type="ECO:0000259" key="2">
    <source>
        <dbReference type="Pfam" id="PF08588"/>
    </source>
</evidence>
<dbReference type="Proteomes" id="UP001556367">
    <property type="component" value="Unassembled WGS sequence"/>
</dbReference>
<protein>
    <recommendedName>
        <fullName evidence="2">Domain of unknown function at the cortex 1 domain-containing protein</fullName>
    </recommendedName>
</protein>
<sequence>MPRLRVLAGPSPTSLTPITDRVNTTSSHTIQSDHFHGQVVVNIKGFDTDAQDSELGKEDYFGRVDRQGITWSIQVQGRFLTPCSADDVLFGNTFDRPLKLPWGSGAALKFMRYIDPVLEHDLSSSSRPWALSPLIATMPHFTHHRLPQVLSHSSASDSSDALVKPEIEVSSACSSMSDLADALIGLTTRPFPPKDSITDDLSQLHEAVSSACTSSSSSSSSLLSSSSSSSSGCSSSSSGRSRSSLSTSSAESKSSLSPHLASTSVGFAAKAKNATQKLKVPSNKKTSDKARKRHVLGSLGESGSARFTGLKNASDRRTYFSNKANREAVVFGPEDVITTDFCYGFLEFTPRLALTLPGGLSFDLMRFWDGQPVRFVCCERKREGDVGSDVPWGRTFWCVVIELEE</sequence>
<feature type="region of interest" description="Disordered" evidence="1">
    <location>
        <begin position="275"/>
        <end position="295"/>
    </location>
</feature>
<organism evidence="3 4">
    <name type="scientific">Hohenbuehelia grisea</name>
    <dbReference type="NCBI Taxonomy" id="104357"/>
    <lineage>
        <taxon>Eukaryota</taxon>
        <taxon>Fungi</taxon>
        <taxon>Dikarya</taxon>
        <taxon>Basidiomycota</taxon>
        <taxon>Agaricomycotina</taxon>
        <taxon>Agaricomycetes</taxon>
        <taxon>Agaricomycetidae</taxon>
        <taxon>Agaricales</taxon>
        <taxon>Pleurotineae</taxon>
        <taxon>Pleurotaceae</taxon>
        <taxon>Hohenbuehelia</taxon>
    </lineage>
</organism>
<feature type="domain" description="Domain of unknown function at the cortex 1" evidence="2">
    <location>
        <begin position="3"/>
        <end position="403"/>
    </location>
</feature>
<proteinExistence type="predicted"/>
<gene>
    <name evidence="3" type="ORF">HGRIS_011862</name>
</gene>
<evidence type="ECO:0000313" key="3">
    <source>
        <dbReference type="EMBL" id="KAL0960228.1"/>
    </source>
</evidence>
<dbReference type="Pfam" id="PF08588">
    <property type="entry name" value="Duc1"/>
    <property type="match status" value="1"/>
</dbReference>
<keyword evidence="4" id="KW-1185">Reference proteome</keyword>
<dbReference type="EMBL" id="JASNQZ010000002">
    <property type="protein sequence ID" value="KAL0960228.1"/>
    <property type="molecule type" value="Genomic_DNA"/>
</dbReference>
<accession>A0ABR3JWD0</accession>
<dbReference type="InterPro" id="IPR013897">
    <property type="entry name" value="Duc1"/>
</dbReference>
<reference evidence="4" key="1">
    <citation type="submission" date="2024-06" db="EMBL/GenBank/DDBJ databases">
        <title>Multi-omics analyses provide insights into the biosynthesis of the anticancer antibiotic pleurotin in Hohenbuehelia grisea.</title>
        <authorList>
            <person name="Weaver J.A."/>
            <person name="Alberti F."/>
        </authorList>
    </citation>
    <scope>NUCLEOTIDE SEQUENCE [LARGE SCALE GENOMIC DNA]</scope>
    <source>
        <strain evidence="4">T-177</strain>
    </source>
</reference>